<evidence type="ECO:0000313" key="2">
    <source>
        <dbReference type="EMBL" id="OEU20822.1"/>
    </source>
</evidence>
<dbReference type="EMBL" id="KV784354">
    <property type="protein sequence ID" value="OEU20822.1"/>
    <property type="molecule type" value="Genomic_DNA"/>
</dbReference>
<dbReference type="Proteomes" id="UP000095751">
    <property type="component" value="Unassembled WGS sequence"/>
</dbReference>
<gene>
    <name evidence="2" type="ORF">FRACYDRAFT_267782</name>
</gene>
<feature type="coiled-coil region" evidence="1">
    <location>
        <begin position="182"/>
        <end position="244"/>
    </location>
</feature>
<keyword evidence="3" id="KW-1185">Reference proteome</keyword>
<evidence type="ECO:0000256" key="1">
    <source>
        <dbReference type="SAM" id="Coils"/>
    </source>
</evidence>
<reference evidence="2 3" key="1">
    <citation type="submission" date="2016-09" db="EMBL/GenBank/DDBJ databases">
        <title>Extensive genetic diversity and differential bi-allelic expression allows diatom success in the polar Southern Ocean.</title>
        <authorList>
            <consortium name="DOE Joint Genome Institute"/>
            <person name="Mock T."/>
            <person name="Otillar R.P."/>
            <person name="Strauss J."/>
            <person name="Dupont C."/>
            <person name="Frickenhaus S."/>
            <person name="Maumus F."/>
            <person name="Mcmullan M."/>
            <person name="Sanges R."/>
            <person name="Schmutz J."/>
            <person name="Toseland A."/>
            <person name="Valas R."/>
            <person name="Veluchamy A."/>
            <person name="Ward B.J."/>
            <person name="Allen A."/>
            <person name="Barry K."/>
            <person name="Falciatore A."/>
            <person name="Ferrante M."/>
            <person name="Fortunato A.E."/>
            <person name="Gloeckner G."/>
            <person name="Gruber A."/>
            <person name="Hipkin R."/>
            <person name="Janech M."/>
            <person name="Kroth P."/>
            <person name="Leese F."/>
            <person name="Lindquist E."/>
            <person name="Lyon B.R."/>
            <person name="Martin J."/>
            <person name="Mayer C."/>
            <person name="Parker M."/>
            <person name="Quesneville H."/>
            <person name="Raymond J."/>
            <person name="Uhlig C."/>
            <person name="Valentin K.U."/>
            <person name="Worden A.Z."/>
            <person name="Armbrust E.V."/>
            <person name="Bowler C."/>
            <person name="Green B."/>
            <person name="Moulton V."/>
            <person name="Van Oosterhout C."/>
            <person name="Grigoriev I."/>
        </authorList>
    </citation>
    <scope>NUCLEOTIDE SEQUENCE [LARGE SCALE GENOMIC DNA]</scope>
    <source>
        <strain evidence="2 3">CCMP1102</strain>
    </source>
</reference>
<protein>
    <submittedName>
        <fullName evidence="2">Uncharacterized protein</fullName>
    </submittedName>
</protein>
<feature type="coiled-coil region" evidence="1">
    <location>
        <begin position="21"/>
        <end position="55"/>
    </location>
</feature>
<proteinExistence type="predicted"/>
<organism evidence="2 3">
    <name type="scientific">Fragilariopsis cylindrus CCMP1102</name>
    <dbReference type="NCBI Taxonomy" id="635003"/>
    <lineage>
        <taxon>Eukaryota</taxon>
        <taxon>Sar</taxon>
        <taxon>Stramenopiles</taxon>
        <taxon>Ochrophyta</taxon>
        <taxon>Bacillariophyta</taxon>
        <taxon>Bacillariophyceae</taxon>
        <taxon>Bacillariophycidae</taxon>
        <taxon>Bacillariales</taxon>
        <taxon>Bacillariaceae</taxon>
        <taxon>Fragilariopsis</taxon>
    </lineage>
</organism>
<evidence type="ECO:0000313" key="3">
    <source>
        <dbReference type="Proteomes" id="UP000095751"/>
    </source>
</evidence>
<sequence>MKLASQLKQMSEAVKKERTDAISLNRTIKEQKSKEQKLEKELATAQTSLNETISNSESAAQSLLTEQDVLKKTSQSMEAKVKKSQMELVQKVNKVEELNGKLEALTQNLNAMAGDINKKDAALTEAEKQKVKLSSSESEVAELRQQINKLKLEFTKNSQLANRLQSEKEASEQNHGQRTAMMGMLESQLADVNEKNATANAKLEAALYDLSQKDEIVDSKEEKLKELQASLIKTQQEKRAALENLA</sequence>
<feature type="coiled-coil region" evidence="1">
    <location>
        <begin position="88"/>
        <end position="153"/>
    </location>
</feature>
<feature type="non-terminal residue" evidence="2">
    <location>
        <position position="246"/>
    </location>
</feature>
<dbReference type="KEGG" id="fcy:FRACYDRAFT_267782"/>
<accession>A0A1E7FRM5</accession>
<dbReference type="OrthoDB" id="1926336at2759"/>
<name>A0A1E7FRM5_9STRA</name>
<dbReference type="AlphaFoldDB" id="A0A1E7FRM5"/>
<keyword evidence="1" id="KW-0175">Coiled coil</keyword>
<dbReference type="InParanoid" id="A0A1E7FRM5"/>